<dbReference type="Proteomes" id="UP001500443">
    <property type="component" value="Unassembled WGS sequence"/>
</dbReference>
<evidence type="ECO:0000313" key="3">
    <source>
        <dbReference type="Proteomes" id="UP001500443"/>
    </source>
</evidence>
<comment type="caution">
    <text evidence="2">The sequence shown here is derived from an EMBL/GenBank/DDBJ whole genome shotgun (WGS) entry which is preliminary data.</text>
</comment>
<evidence type="ECO:0000313" key="2">
    <source>
        <dbReference type="EMBL" id="GAA2107870.1"/>
    </source>
</evidence>
<keyword evidence="1" id="KW-0812">Transmembrane</keyword>
<reference evidence="2 3" key="1">
    <citation type="journal article" date="2019" name="Int. J. Syst. Evol. Microbiol.">
        <title>The Global Catalogue of Microorganisms (GCM) 10K type strain sequencing project: providing services to taxonomists for standard genome sequencing and annotation.</title>
        <authorList>
            <consortium name="The Broad Institute Genomics Platform"/>
            <consortium name="The Broad Institute Genome Sequencing Center for Infectious Disease"/>
            <person name="Wu L."/>
            <person name="Ma J."/>
        </authorList>
    </citation>
    <scope>NUCLEOTIDE SEQUENCE [LARGE SCALE GENOMIC DNA]</scope>
    <source>
        <strain evidence="2 3">JCM 15481</strain>
    </source>
</reference>
<evidence type="ECO:0000256" key="1">
    <source>
        <dbReference type="SAM" id="Phobius"/>
    </source>
</evidence>
<accession>A0ABN2XCB0</accession>
<keyword evidence="1" id="KW-0472">Membrane</keyword>
<name>A0ABN2XCB0_9ACTN</name>
<keyword evidence="1" id="KW-1133">Transmembrane helix</keyword>
<proteinExistence type="predicted"/>
<feature type="transmembrane region" description="Helical" evidence="1">
    <location>
        <begin position="44"/>
        <end position="67"/>
    </location>
</feature>
<dbReference type="RefSeq" id="WP_344287070.1">
    <property type="nucleotide sequence ID" value="NZ_BAAAPF010000003.1"/>
</dbReference>
<feature type="transmembrane region" description="Helical" evidence="1">
    <location>
        <begin position="5"/>
        <end position="24"/>
    </location>
</feature>
<sequence>MITTVLAVSVLAVWVLGIVLFALVTPRQIQDEPMMRLVFDTAPAAAALFAALLIVFWPAAVGARILARHSQRNR</sequence>
<gene>
    <name evidence="2" type="ORF">GCM10009802_03310</name>
</gene>
<dbReference type="EMBL" id="BAAAPF010000003">
    <property type="protein sequence ID" value="GAA2107870.1"/>
    <property type="molecule type" value="Genomic_DNA"/>
</dbReference>
<protein>
    <submittedName>
        <fullName evidence="2">Uncharacterized protein</fullName>
    </submittedName>
</protein>
<organism evidence="2 3">
    <name type="scientific">Streptomyces synnematoformans</name>
    <dbReference type="NCBI Taxonomy" id="415721"/>
    <lineage>
        <taxon>Bacteria</taxon>
        <taxon>Bacillati</taxon>
        <taxon>Actinomycetota</taxon>
        <taxon>Actinomycetes</taxon>
        <taxon>Kitasatosporales</taxon>
        <taxon>Streptomycetaceae</taxon>
        <taxon>Streptomyces</taxon>
    </lineage>
</organism>
<keyword evidence="3" id="KW-1185">Reference proteome</keyword>